<dbReference type="InterPro" id="IPR049492">
    <property type="entry name" value="BD-FAE-like_dom"/>
</dbReference>
<keyword evidence="1 3" id="KW-0378">Hydrolase</keyword>
<dbReference type="AlphaFoldDB" id="A0A4Y8SL10"/>
<keyword evidence="4" id="KW-1185">Reference proteome</keyword>
<dbReference type="OrthoDB" id="9777975at2"/>
<dbReference type="PROSITE" id="PS51257">
    <property type="entry name" value="PROKAR_LIPOPROTEIN"/>
    <property type="match status" value="1"/>
</dbReference>
<gene>
    <name evidence="3" type="ORF">E2R66_05040</name>
</gene>
<dbReference type="Pfam" id="PF20434">
    <property type="entry name" value="BD-FAE"/>
    <property type="match status" value="1"/>
</dbReference>
<evidence type="ECO:0000259" key="2">
    <source>
        <dbReference type="Pfam" id="PF20434"/>
    </source>
</evidence>
<dbReference type="GO" id="GO:0016787">
    <property type="term" value="F:hydrolase activity"/>
    <property type="evidence" value="ECO:0007669"/>
    <property type="project" value="UniProtKB-KW"/>
</dbReference>
<proteinExistence type="predicted"/>
<evidence type="ECO:0000256" key="1">
    <source>
        <dbReference type="ARBA" id="ARBA00022801"/>
    </source>
</evidence>
<dbReference type="InterPro" id="IPR050300">
    <property type="entry name" value="GDXG_lipolytic_enzyme"/>
</dbReference>
<dbReference type="PANTHER" id="PTHR48081">
    <property type="entry name" value="AB HYDROLASE SUPERFAMILY PROTEIN C4A8.06C"/>
    <property type="match status" value="1"/>
</dbReference>
<evidence type="ECO:0000313" key="4">
    <source>
        <dbReference type="Proteomes" id="UP000297540"/>
    </source>
</evidence>
<accession>A0A4Y8SL10</accession>
<organism evidence="3 4">
    <name type="scientific">Mucilaginibacter psychrotolerans</name>
    <dbReference type="NCBI Taxonomy" id="1524096"/>
    <lineage>
        <taxon>Bacteria</taxon>
        <taxon>Pseudomonadati</taxon>
        <taxon>Bacteroidota</taxon>
        <taxon>Sphingobacteriia</taxon>
        <taxon>Sphingobacteriales</taxon>
        <taxon>Sphingobacteriaceae</taxon>
        <taxon>Mucilaginibacter</taxon>
    </lineage>
</organism>
<evidence type="ECO:0000313" key="3">
    <source>
        <dbReference type="EMBL" id="TFF39733.1"/>
    </source>
</evidence>
<dbReference type="InterPro" id="IPR029058">
    <property type="entry name" value="AB_hydrolase_fold"/>
</dbReference>
<sequence>MTTLRLAFSVLIVLLLSCKKNQQLTKDSVIVPSSVGVKQWSNLNYADDGKAYHNLDIFLPTVAKPTYKAVIVIYGSAWYGNNLKQAAYDAFGKSLLDGGFAVIAINHRSSGDAPYPAQINDVKAAVRYIRANADKYQIDASFIGITGYSSGGHLASLAATSNSVKEFTVGKVKVDIEGNVGKYTATSSSVNAAVDWFGPIDMALMDGCNKPKGADSPEAALIRGNPAENLDMIAILNPITFLDKTDPHFIVIHGDADNVVPYCQSALFAKALQERGILTEFITVPQGQHGPITFNENTFKKMTEFFLKEAEKK</sequence>
<feature type="domain" description="BD-FAE-like" evidence="2">
    <location>
        <begin position="55"/>
        <end position="272"/>
    </location>
</feature>
<comment type="caution">
    <text evidence="3">The sequence shown here is derived from an EMBL/GenBank/DDBJ whole genome shotgun (WGS) entry which is preliminary data.</text>
</comment>
<dbReference type="Gene3D" id="3.40.50.1820">
    <property type="entry name" value="alpha/beta hydrolase"/>
    <property type="match status" value="1"/>
</dbReference>
<dbReference type="EMBL" id="SOZE01000003">
    <property type="protein sequence ID" value="TFF39733.1"/>
    <property type="molecule type" value="Genomic_DNA"/>
</dbReference>
<name>A0A4Y8SL10_9SPHI</name>
<protein>
    <submittedName>
        <fullName evidence="3">Alpha/beta hydrolase</fullName>
    </submittedName>
</protein>
<dbReference type="SUPFAM" id="SSF53474">
    <property type="entry name" value="alpha/beta-Hydrolases"/>
    <property type="match status" value="1"/>
</dbReference>
<dbReference type="PANTHER" id="PTHR48081:SF13">
    <property type="entry name" value="ALPHA_BETA HYDROLASE"/>
    <property type="match status" value="1"/>
</dbReference>
<dbReference type="Proteomes" id="UP000297540">
    <property type="component" value="Unassembled WGS sequence"/>
</dbReference>
<dbReference type="RefSeq" id="WP_133227287.1">
    <property type="nucleotide sequence ID" value="NZ_SOZE01000003.1"/>
</dbReference>
<reference evidence="3 4" key="1">
    <citation type="journal article" date="2017" name="Int. J. Syst. Evol. Microbiol.">
        <title>Mucilaginibacterpsychrotolerans sp. nov., isolated from peatlands.</title>
        <authorList>
            <person name="Deng Y."/>
            <person name="Shen L."/>
            <person name="Xu B."/>
            <person name="Liu Y."/>
            <person name="Gu Z."/>
            <person name="Liu H."/>
            <person name="Zhou Y."/>
        </authorList>
    </citation>
    <scope>NUCLEOTIDE SEQUENCE [LARGE SCALE GENOMIC DNA]</scope>
    <source>
        <strain evidence="3 4">NH7-4</strain>
    </source>
</reference>